<comment type="caution">
    <text evidence="1">The sequence shown here is derived from an EMBL/GenBank/DDBJ whole genome shotgun (WGS) entry which is preliminary data.</text>
</comment>
<proteinExistence type="predicted"/>
<sequence>MGAADNDSKGQEQLHLVWMGEICNIRVTMDCYGLIGPVANDKLLYRRVVQCLNILVLKQVEEKKKKSLPRGAKNCMTAASLDHP</sequence>
<evidence type="ECO:0000313" key="1">
    <source>
        <dbReference type="EMBL" id="KXS99921.1"/>
    </source>
</evidence>
<dbReference type="Proteomes" id="UP000070133">
    <property type="component" value="Unassembled WGS sequence"/>
</dbReference>
<evidence type="ECO:0000313" key="2">
    <source>
        <dbReference type="Proteomes" id="UP000070133"/>
    </source>
</evidence>
<dbReference type="AlphaFoldDB" id="A0A139HBW2"/>
<accession>A0A139HBW2</accession>
<reference evidence="1 2" key="1">
    <citation type="submission" date="2015-07" db="EMBL/GenBank/DDBJ databases">
        <title>Comparative genomics of the Sigatoka disease complex on banana suggests a link between parallel evolutionary changes in Pseudocercospora fijiensis and Pseudocercospora eumusae and increased virulence on the banana host.</title>
        <authorList>
            <person name="Chang T.-C."/>
            <person name="Salvucci A."/>
            <person name="Crous P.W."/>
            <person name="Stergiopoulos I."/>
        </authorList>
    </citation>
    <scope>NUCLEOTIDE SEQUENCE [LARGE SCALE GENOMIC DNA]</scope>
    <source>
        <strain evidence="1 2">CBS 114824</strain>
    </source>
</reference>
<organism evidence="1 2">
    <name type="scientific">Pseudocercospora eumusae</name>
    <dbReference type="NCBI Taxonomy" id="321146"/>
    <lineage>
        <taxon>Eukaryota</taxon>
        <taxon>Fungi</taxon>
        <taxon>Dikarya</taxon>
        <taxon>Ascomycota</taxon>
        <taxon>Pezizomycotina</taxon>
        <taxon>Dothideomycetes</taxon>
        <taxon>Dothideomycetidae</taxon>
        <taxon>Mycosphaerellales</taxon>
        <taxon>Mycosphaerellaceae</taxon>
        <taxon>Pseudocercospora</taxon>
    </lineage>
</organism>
<keyword evidence="2" id="KW-1185">Reference proteome</keyword>
<name>A0A139HBW2_9PEZI</name>
<protein>
    <submittedName>
        <fullName evidence="1">Uncharacterized protein</fullName>
    </submittedName>
</protein>
<dbReference type="EMBL" id="LFZN01000083">
    <property type="protein sequence ID" value="KXS99921.1"/>
    <property type="molecule type" value="Genomic_DNA"/>
</dbReference>
<gene>
    <name evidence="1" type="ORF">AC578_927</name>
</gene>